<gene>
    <name evidence="5" type="ORF">TD95_002085</name>
</gene>
<feature type="compositionally biased region" description="Basic and acidic residues" evidence="2">
    <location>
        <begin position="685"/>
        <end position="705"/>
    </location>
</feature>
<feature type="domain" description="RNA polymerase II assembly factor Rtp1 C-terminal" evidence="3">
    <location>
        <begin position="829"/>
        <end position="861"/>
    </location>
</feature>
<dbReference type="InterPro" id="IPR039600">
    <property type="entry name" value="TANGO6/Rtp1"/>
</dbReference>
<keyword evidence="6" id="KW-1185">Reference proteome</keyword>
<dbReference type="SUPFAM" id="SSF48371">
    <property type="entry name" value="ARM repeat"/>
    <property type="match status" value="1"/>
</dbReference>
<dbReference type="PANTHER" id="PTHR20959">
    <property type="entry name" value="TRANSPORT AND GOLGI ORGANIZATION PROTEIN 6 FAMILY MEMBER"/>
    <property type="match status" value="1"/>
</dbReference>
<dbReference type="InterPro" id="IPR016024">
    <property type="entry name" value="ARM-type_fold"/>
</dbReference>
<evidence type="ECO:0000259" key="3">
    <source>
        <dbReference type="Pfam" id="PF10304"/>
    </source>
</evidence>
<proteinExistence type="inferred from homology"/>
<dbReference type="AlphaFoldDB" id="A0A0F4ZK49"/>
<comment type="similarity">
    <text evidence="1">Belongs to the Tango6 family.</text>
</comment>
<reference evidence="5 6" key="1">
    <citation type="submission" date="2015-03" db="EMBL/GenBank/DDBJ databases">
        <authorList>
            <person name="Radwan O."/>
            <person name="Al-Naeli F.A."/>
            <person name="Rendon G.A."/>
            <person name="Fields C."/>
        </authorList>
    </citation>
    <scope>NUCLEOTIDE SEQUENCE [LARGE SCALE GENOMIC DNA]</scope>
    <source>
        <strain evidence="5">CR-DP1</strain>
    </source>
</reference>
<evidence type="ECO:0000313" key="6">
    <source>
        <dbReference type="Proteomes" id="UP000033483"/>
    </source>
</evidence>
<dbReference type="InterPro" id="IPR019414">
    <property type="entry name" value="Rtp1_C2"/>
</dbReference>
<evidence type="ECO:0000259" key="4">
    <source>
        <dbReference type="Pfam" id="PF10363"/>
    </source>
</evidence>
<protein>
    <recommendedName>
        <fullName evidence="7">RNA polymerase II assembly factor Rtp1 C-terminal domain-containing protein</fullName>
    </recommendedName>
</protein>
<accession>A0A0F4ZK49</accession>
<dbReference type="Pfam" id="PF10304">
    <property type="entry name" value="RTP1_C2"/>
    <property type="match status" value="1"/>
</dbReference>
<name>A0A0F4ZK49_9PEZI</name>
<organism evidence="5 6">
    <name type="scientific">Thielaviopsis punctulata</name>
    <dbReference type="NCBI Taxonomy" id="72032"/>
    <lineage>
        <taxon>Eukaryota</taxon>
        <taxon>Fungi</taxon>
        <taxon>Dikarya</taxon>
        <taxon>Ascomycota</taxon>
        <taxon>Pezizomycotina</taxon>
        <taxon>Sordariomycetes</taxon>
        <taxon>Hypocreomycetidae</taxon>
        <taxon>Microascales</taxon>
        <taxon>Ceratocystidaceae</taxon>
        <taxon>Thielaviopsis</taxon>
    </lineage>
</organism>
<evidence type="ECO:0008006" key="7">
    <source>
        <dbReference type="Google" id="ProtNLM"/>
    </source>
</evidence>
<dbReference type="Pfam" id="PF10363">
    <property type="entry name" value="RTP1_C1"/>
    <property type="match status" value="1"/>
</dbReference>
<dbReference type="Proteomes" id="UP000033483">
    <property type="component" value="Unassembled WGS sequence"/>
</dbReference>
<sequence>MADFVAENEKSARDQLRDKILESGKAAFDPESSNQVRSAAHQEFQNLIDNSTAWSLLPILNAAIQPGAVPDFLRRPLMKILILLPLRTNGVRSTLEFVFAVHPSGTVTSEESAQAQKTGGNITTEALASATKLLSSVPLGVEPLDWFTGLRAQLLELMDGEAGEELTKVAAHVISFGILGRKAYGAPGAPGWEIFVTPILRKLKPTTRTKGTEETDGKTKADEDVIDLRKTMVLTDAAGVSLAMKRLSSLLLSSPSPGLCKRIVSQIVLELWCIASIPGVDEESDFAKILTQPARKLLGTFIRVASSKEVVNRLVKNLLYQGDSSNPDGPWKYNITPSSVEAVSCPLQGTDLPDILSLDWDTMGKKAGLLGSLVTEFCSDDEVSEIFLDLFEKWLQSKAQPKSKAKIVLVEEKEENPAALFNNLLEVMVLQALIEKAGEKLISKSSQLLDVVKQVLEADKSQPQGDEILSVALSLLNQIITAPSFKASSLTPDTMGVLRDALKRLSFQSDSPTAQTAQNLSLLLQYRDELDDDESSNLISDQRIEDRKAYGLAMSYITDADSPPPVKSEGLNMISRLVQQNSPVIDVQSLLVLLSKMISNSEDFLNMRAIKMFTQVSEKHPKTVCRELLDHYLDAKELVSTDTRLRFGEAILQVMQRLGEMFTGPAATEVCETLLSIASRRGMRKKTEQRQARQERKQQMRNKEAADAWGGEVLDMSDDMSKQERIDNELLAQIVQGWESKRGSEDVRMRASALSLFCTAMDTNLAGIGPALVEAAVDVCLKVLAWETEPEKAILRRAAVVLVLAFVKALDTAKRKRYSLGFGLTEESRRDIMHSLRYIEGTDNDGLVRQHARDVLESLENWQMISLLPEDKGQENLGGLAGIAGNPIEMAIRANQSSSINGRPRIEEVE</sequence>
<dbReference type="EMBL" id="LAEV01000371">
    <property type="protein sequence ID" value="KKA30501.1"/>
    <property type="molecule type" value="Genomic_DNA"/>
</dbReference>
<evidence type="ECO:0000256" key="1">
    <source>
        <dbReference type="ARBA" id="ARBA00005724"/>
    </source>
</evidence>
<dbReference type="GO" id="GO:0009306">
    <property type="term" value="P:protein secretion"/>
    <property type="evidence" value="ECO:0007669"/>
    <property type="project" value="TreeGrafter"/>
</dbReference>
<dbReference type="InterPro" id="IPR019451">
    <property type="entry name" value="Rtp1_C1"/>
</dbReference>
<evidence type="ECO:0000256" key="2">
    <source>
        <dbReference type="SAM" id="MobiDB-lite"/>
    </source>
</evidence>
<evidence type="ECO:0000313" key="5">
    <source>
        <dbReference type="EMBL" id="KKA30501.1"/>
    </source>
</evidence>
<feature type="region of interest" description="Disordered" evidence="2">
    <location>
        <begin position="682"/>
        <end position="705"/>
    </location>
</feature>
<comment type="caution">
    <text evidence="5">The sequence shown here is derived from an EMBL/GenBank/DDBJ whole genome shotgun (WGS) entry which is preliminary data.</text>
</comment>
<dbReference type="OrthoDB" id="39591at2759"/>
<feature type="domain" description="RNA polymerase II assembly factor Rtp1 C-terminal" evidence="4">
    <location>
        <begin position="560"/>
        <end position="661"/>
    </location>
</feature>
<dbReference type="PANTHER" id="PTHR20959:SF1">
    <property type="entry name" value="TRANSPORT AND GOLGI ORGANIZATION PROTEIN 6 HOMOLOG"/>
    <property type="match status" value="1"/>
</dbReference>